<dbReference type="EMBL" id="BPNN01000046">
    <property type="protein sequence ID" value="GJA64316.1"/>
    <property type="molecule type" value="Genomic_DNA"/>
</dbReference>
<dbReference type="AlphaFoldDB" id="A0AA37D0E8"/>
<evidence type="ECO:0000259" key="1">
    <source>
        <dbReference type="PROSITE" id="PS51750"/>
    </source>
</evidence>
<evidence type="ECO:0000313" key="2">
    <source>
        <dbReference type="EMBL" id="GJA64316.1"/>
    </source>
</evidence>
<name>A0AA37D0E8_AERCA</name>
<evidence type="ECO:0000313" key="3">
    <source>
        <dbReference type="Proteomes" id="UP000886934"/>
    </source>
</evidence>
<dbReference type="SMART" id="SM01040">
    <property type="entry name" value="Bro-N"/>
    <property type="match status" value="1"/>
</dbReference>
<dbReference type="PANTHER" id="PTHR36180">
    <property type="entry name" value="DNA-BINDING PROTEIN-RELATED-RELATED"/>
    <property type="match status" value="1"/>
</dbReference>
<dbReference type="InterPro" id="IPR003497">
    <property type="entry name" value="BRO_N_domain"/>
</dbReference>
<feature type="domain" description="Bro-N" evidence="1">
    <location>
        <begin position="23"/>
        <end position="136"/>
    </location>
</feature>
<protein>
    <recommendedName>
        <fullName evidence="1">Bro-N domain-containing protein</fullName>
    </recommendedName>
</protein>
<proteinExistence type="predicted"/>
<accession>A0AA37D0E8</accession>
<gene>
    <name evidence="2" type="ORF">KAM351_29270</name>
</gene>
<dbReference type="PROSITE" id="PS51750">
    <property type="entry name" value="BRO_N"/>
    <property type="match status" value="1"/>
</dbReference>
<reference evidence="2" key="1">
    <citation type="submission" date="2021-07" db="EMBL/GenBank/DDBJ databases">
        <title>Draft genome sequence of carbapenem-resistant Aeromonas spp. in Japan.</title>
        <authorList>
            <person name="Maehana S."/>
            <person name="Suzuki M."/>
            <person name="Kitasato H."/>
        </authorList>
    </citation>
    <scope>NUCLEOTIDE SEQUENCE</scope>
    <source>
        <strain evidence="2">KAM351</strain>
    </source>
</reference>
<comment type="caution">
    <text evidence="2">The sequence shown here is derived from an EMBL/GenBank/DDBJ whole genome shotgun (WGS) entry which is preliminary data.</text>
</comment>
<dbReference type="Proteomes" id="UP000886934">
    <property type="component" value="Unassembled WGS sequence"/>
</dbReference>
<sequence>MTIQKSRFSSEAAPQPAGSQAVNLAVQASDMSVIKFEGVKVRIVNVHGVPWFIAKDVCDALELTNPSQALKALDDDEKGVTLSYTLGGTQKMRTIAESGFYKLLARSRKATTPGTLAHRFCNWVFREVIPAIRKTGAYGVPFACLHDHSRRQAQYTKEASKRGHALQSCRGEKARLKAEEAELWRTYQPELTGVSDDRI</sequence>
<dbReference type="Pfam" id="PF02498">
    <property type="entry name" value="Bro-N"/>
    <property type="match status" value="1"/>
</dbReference>
<organism evidence="2 3">
    <name type="scientific">Aeromonas caviae</name>
    <name type="common">Aeromonas punctata</name>
    <dbReference type="NCBI Taxonomy" id="648"/>
    <lineage>
        <taxon>Bacteria</taxon>
        <taxon>Pseudomonadati</taxon>
        <taxon>Pseudomonadota</taxon>
        <taxon>Gammaproteobacteria</taxon>
        <taxon>Aeromonadales</taxon>
        <taxon>Aeromonadaceae</taxon>
        <taxon>Aeromonas</taxon>
    </lineage>
</organism>
<dbReference type="PANTHER" id="PTHR36180:SF2">
    <property type="entry name" value="BRO FAMILY PROTEIN"/>
    <property type="match status" value="1"/>
</dbReference>